<keyword evidence="1" id="KW-0805">Transcription regulation</keyword>
<dbReference type="InterPro" id="IPR019887">
    <property type="entry name" value="Tscrpt_reg_AsnC/Lrp_C"/>
</dbReference>
<keyword evidence="3" id="KW-0804">Transcription</keyword>
<dbReference type="RefSeq" id="WP_138597072.1">
    <property type="nucleotide sequence ID" value="NZ_PNCK01000038.1"/>
</dbReference>
<name>A0A5S3XPR7_9GAMM</name>
<dbReference type="InterPro" id="IPR019888">
    <property type="entry name" value="Tscrpt_reg_AsnC-like"/>
</dbReference>
<dbReference type="GO" id="GO:0043565">
    <property type="term" value="F:sequence-specific DNA binding"/>
    <property type="evidence" value="ECO:0007669"/>
    <property type="project" value="InterPro"/>
</dbReference>
<gene>
    <name evidence="6" type="ORF">CWB96_10220</name>
    <name evidence="5" type="ORF">CWB97_11145</name>
</gene>
<comment type="caution">
    <text evidence="6">The sequence shown here is derived from an EMBL/GenBank/DDBJ whole genome shotgun (WGS) entry which is preliminary data.</text>
</comment>
<evidence type="ECO:0000256" key="2">
    <source>
        <dbReference type="ARBA" id="ARBA00023125"/>
    </source>
</evidence>
<evidence type="ECO:0000313" key="8">
    <source>
        <dbReference type="Proteomes" id="UP000307706"/>
    </source>
</evidence>
<reference evidence="6" key="3">
    <citation type="submission" date="2019-09" db="EMBL/GenBank/DDBJ databases">
        <title>Co-occurence of chitin degradation, pigmentation and bioactivity in marine Pseudoalteromonas.</title>
        <authorList>
            <person name="Sonnenschein E.C."/>
            <person name="Bech P.K."/>
        </authorList>
    </citation>
    <scope>NUCLEOTIDE SEQUENCE</scope>
    <source>
        <strain evidence="6">S2231</strain>
        <strain evidence="5">S2233</strain>
    </source>
</reference>
<keyword evidence="2" id="KW-0238">DNA-binding</keyword>
<dbReference type="InterPro" id="IPR036388">
    <property type="entry name" value="WH-like_DNA-bd_sf"/>
</dbReference>
<sequence length="142" mass="15668">MINKHDEKLIALLRTNARSSISDLARGLDVSRSTVQSRLLKLEQSGVITGYSVEFGSAYIEGLVSAHVSIKVRQKLTTQTTIALKHIDQISALYAISGEYDMIAIVEAQSLEQLNHILDDIGNLDGVERTNSAVILETKFKR</sequence>
<evidence type="ECO:0000313" key="6">
    <source>
        <dbReference type="EMBL" id="TMP59326.1"/>
    </source>
</evidence>
<evidence type="ECO:0000259" key="4">
    <source>
        <dbReference type="PROSITE" id="PS50956"/>
    </source>
</evidence>
<protein>
    <submittedName>
        <fullName evidence="6">AsnC family transcriptional regulator</fullName>
    </submittedName>
</protein>
<dbReference type="Pfam" id="PF13412">
    <property type="entry name" value="HTH_24"/>
    <property type="match status" value="1"/>
</dbReference>
<reference evidence="7 8" key="2">
    <citation type="submission" date="2019-06" db="EMBL/GenBank/DDBJ databases">
        <title>Co-occurence of chitin degradation, pigmentation and bioactivity in marine Pseudoalteromonas.</title>
        <authorList>
            <person name="Sonnenschein E.C."/>
            <person name="Bech P.K."/>
        </authorList>
    </citation>
    <scope>NUCLEOTIDE SEQUENCE [LARGE SCALE GENOMIC DNA]</scope>
    <source>
        <strain evidence="8">S2231</strain>
        <strain evidence="7">S2233</strain>
    </source>
</reference>
<dbReference type="OrthoDB" id="5476at2"/>
<accession>A0A5S3XPR7</accession>
<keyword evidence="7" id="KW-1185">Reference proteome</keyword>
<dbReference type="InterPro" id="IPR000485">
    <property type="entry name" value="AsnC-type_HTH_dom"/>
</dbReference>
<evidence type="ECO:0000313" key="5">
    <source>
        <dbReference type="EMBL" id="TMP42617.1"/>
    </source>
</evidence>
<dbReference type="PROSITE" id="PS50956">
    <property type="entry name" value="HTH_ASNC_2"/>
    <property type="match status" value="1"/>
</dbReference>
<evidence type="ECO:0000313" key="7">
    <source>
        <dbReference type="Proteomes" id="UP000305730"/>
    </source>
</evidence>
<proteinExistence type="predicted"/>
<dbReference type="AlphaFoldDB" id="A0A5S3XPR7"/>
<evidence type="ECO:0000256" key="3">
    <source>
        <dbReference type="ARBA" id="ARBA00023163"/>
    </source>
</evidence>
<dbReference type="Gene3D" id="3.30.70.920">
    <property type="match status" value="1"/>
</dbReference>
<feature type="domain" description="HTH asnC-type" evidence="4">
    <location>
        <begin position="6"/>
        <end position="64"/>
    </location>
</feature>
<dbReference type="PRINTS" id="PR00033">
    <property type="entry name" value="HTHASNC"/>
</dbReference>
<dbReference type="Proteomes" id="UP000305730">
    <property type="component" value="Unassembled WGS sequence"/>
</dbReference>
<dbReference type="PANTHER" id="PTHR30154:SF53">
    <property type="entry name" value="HTH-TYPE TRANSCRIPTIONAL REGULATOR LRPC"/>
    <property type="match status" value="1"/>
</dbReference>
<dbReference type="SUPFAM" id="SSF54909">
    <property type="entry name" value="Dimeric alpha+beta barrel"/>
    <property type="match status" value="1"/>
</dbReference>
<dbReference type="Pfam" id="PF01037">
    <property type="entry name" value="AsnC_trans_reg"/>
    <property type="match status" value="1"/>
</dbReference>
<dbReference type="SUPFAM" id="SSF46785">
    <property type="entry name" value="Winged helix' DNA-binding domain"/>
    <property type="match status" value="1"/>
</dbReference>
<evidence type="ECO:0000256" key="1">
    <source>
        <dbReference type="ARBA" id="ARBA00023015"/>
    </source>
</evidence>
<dbReference type="InterPro" id="IPR011008">
    <property type="entry name" value="Dimeric_a/b-barrel"/>
</dbReference>
<dbReference type="GO" id="GO:0005829">
    <property type="term" value="C:cytosol"/>
    <property type="evidence" value="ECO:0007669"/>
    <property type="project" value="TreeGrafter"/>
</dbReference>
<dbReference type="EMBL" id="PNCK01000038">
    <property type="protein sequence ID" value="TMP42617.1"/>
    <property type="molecule type" value="Genomic_DNA"/>
</dbReference>
<reference evidence="6 8" key="1">
    <citation type="submission" date="2017-12" db="EMBL/GenBank/DDBJ databases">
        <authorList>
            <person name="Paulsen S."/>
            <person name="Gram L.K."/>
        </authorList>
    </citation>
    <scope>NUCLEOTIDE SEQUENCE [LARGE SCALE GENOMIC DNA]</scope>
    <source>
        <strain evidence="6 8">S2231</strain>
        <strain evidence="5">S2233</strain>
    </source>
</reference>
<dbReference type="GO" id="GO:0043200">
    <property type="term" value="P:response to amino acid"/>
    <property type="evidence" value="ECO:0007669"/>
    <property type="project" value="TreeGrafter"/>
</dbReference>
<dbReference type="EMBL" id="PNCL01000048">
    <property type="protein sequence ID" value="TMP59326.1"/>
    <property type="molecule type" value="Genomic_DNA"/>
</dbReference>
<organism evidence="6 8">
    <name type="scientific">Pseudoalteromonas citrea</name>
    <dbReference type="NCBI Taxonomy" id="43655"/>
    <lineage>
        <taxon>Bacteria</taxon>
        <taxon>Pseudomonadati</taxon>
        <taxon>Pseudomonadota</taxon>
        <taxon>Gammaproteobacteria</taxon>
        <taxon>Alteromonadales</taxon>
        <taxon>Pseudoalteromonadaceae</taxon>
        <taxon>Pseudoalteromonas</taxon>
    </lineage>
</organism>
<dbReference type="SMART" id="SM00344">
    <property type="entry name" value="HTH_ASNC"/>
    <property type="match status" value="1"/>
</dbReference>
<dbReference type="PANTHER" id="PTHR30154">
    <property type="entry name" value="LEUCINE-RESPONSIVE REGULATORY PROTEIN"/>
    <property type="match status" value="1"/>
</dbReference>
<dbReference type="Gene3D" id="1.10.10.10">
    <property type="entry name" value="Winged helix-like DNA-binding domain superfamily/Winged helix DNA-binding domain"/>
    <property type="match status" value="1"/>
</dbReference>
<dbReference type="Proteomes" id="UP000307706">
    <property type="component" value="Unassembled WGS sequence"/>
</dbReference>
<dbReference type="InterPro" id="IPR036390">
    <property type="entry name" value="WH_DNA-bd_sf"/>
</dbReference>